<dbReference type="AlphaFoldDB" id="A0A4Q2R7G3"/>
<reference evidence="1 2" key="2">
    <citation type="submission" date="2019-02" db="EMBL/GenBank/DDBJ databases">
        <title>'Lichenibacterium ramalinii' gen. nov. sp. nov., 'Lichenibacterium minor' gen. nov. sp. nov.</title>
        <authorList>
            <person name="Pankratov T."/>
        </authorList>
    </citation>
    <scope>NUCLEOTIDE SEQUENCE [LARGE SCALE GENOMIC DNA]</scope>
    <source>
        <strain evidence="1 2">RmlP001</strain>
    </source>
</reference>
<keyword evidence="2" id="KW-1185">Reference proteome</keyword>
<dbReference type="PANTHER" id="PTHR38460:SF1">
    <property type="entry name" value="TAUTOMERASE YOLI-RELATED"/>
    <property type="match status" value="1"/>
</dbReference>
<gene>
    <name evidence="1" type="ORF">D3272_24805</name>
</gene>
<dbReference type="OrthoDB" id="9804765at2"/>
<dbReference type="SUPFAM" id="SSF55331">
    <property type="entry name" value="Tautomerase/MIF"/>
    <property type="match status" value="1"/>
</dbReference>
<evidence type="ECO:0000313" key="2">
    <source>
        <dbReference type="Proteomes" id="UP000289411"/>
    </source>
</evidence>
<proteinExistence type="predicted"/>
<reference evidence="1 2" key="1">
    <citation type="submission" date="2018-09" db="EMBL/GenBank/DDBJ databases">
        <authorList>
            <person name="Grouzdev D.S."/>
            <person name="Krutkina M.S."/>
        </authorList>
    </citation>
    <scope>NUCLEOTIDE SEQUENCE [LARGE SCALE GENOMIC DNA]</scope>
    <source>
        <strain evidence="1 2">RmlP001</strain>
    </source>
</reference>
<dbReference type="PANTHER" id="PTHR38460">
    <property type="entry name" value="TAUTOMERASE YOLI-RELATED"/>
    <property type="match status" value="1"/>
</dbReference>
<name>A0A4Q2R7G3_9HYPH</name>
<dbReference type="Gene3D" id="3.30.429.10">
    <property type="entry name" value="Macrophage Migration Inhibitory Factor"/>
    <property type="match status" value="1"/>
</dbReference>
<dbReference type="Pfam" id="PF14552">
    <property type="entry name" value="Tautomerase_2"/>
    <property type="match status" value="1"/>
</dbReference>
<sequence length="126" mass="13283">MPLVRVDMPAGRSPEVRAALGDAIQQALHDALGVPLAERFQVIAEHPPGGLVVDPGYLGIARSAEAVIVQVTLNRGRDAASKRHFHATLADALQAATGMRREDLVVSLVEAGPEDWSFGNGDAQLA</sequence>
<dbReference type="EMBL" id="QYBC01000031">
    <property type="protein sequence ID" value="RYB01683.1"/>
    <property type="molecule type" value="Genomic_DNA"/>
</dbReference>
<organism evidence="1 2">
    <name type="scientific">Lichenibacterium ramalinae</name>
    <dbReference type="NCBI Taxonomy" id="2316527"/>
    <lineage>
        <taxon>Bacteria</taxon>
        <taxon>Pseudomonadati</taxon>
        <taxon>Pseudomonadota</taxon>
        <taxon>Alphaproteobacteria</taxon>
        <taxon>Hyphomicrobiales</taxon>
        <taxon>Lichenihabitantaceae</taxon>
        <taxon>Lichenibacterium</taxon>
    </lineage>
</organism>
<comment type="caution">
    <text evidence="1">The sequence shown here is derived from an EMBL/GenBank/DDBJ whole genome shotgun (WGS) entry which is preliminary data.</text>
</comment>
<dbReference type="InterPro" id="IPR037479">
    <property type="entry name" value="Tauto_MSAD"/>
</dbReference>
<accession>A0A4Q2R7G3</accession>
<dbReference type="Proteomes" id="UP000289411">
    <property type="component" value="Unassembled WGS sequence"/>
</dbReference>
<dbReference type="RefSeq" id="WP_129221923.1">
    <property type="nucleotide sequence ID" value="NZ_QYBC01000031.1"/>
</dbReference>
<dbReference type="InterPro" id="IPR014347">
    <property type="entry name" value="Tautomerase/MIF_sf"/>
</dbReference>
<protein>
    <submittedName>
        <fullName evidence="1">Tautomerase family protein</fullName>
    </submittedName>
</protein>
<evidence type="ECO:0000313" key="1">
    <source>
        <dbReference type="EMBL" id="RYB01683.1"/>
    </source>
</evidence>